<dbReference type="InterPro" id="IPR050167">
    <property type="entry name" value="Ser_Thr_protein_kinase"/>
</dbReference>
<feature type="region of interest" description="Disordered" evidence="1">
    <location>
        <begin position="1"/>
        <end position="28"/>
    </location>
</feature>
<comment type="caution">
    <text evidence="3">The sequence shown here is derived from an EMBL/GenBank/DDBJ whole genome shotgun (WGS) entry which is preliminary data.</text>
</comment>
<dbReference type="GO" id="GO:0007165">
    <property type="term" value="P:signal transduction"/>
    <property type="evidence" value="ECO:0007669"/>
    <property type="project" value="TreeGrafter"/>
</dbReference>
<name>A0A444Z159_ARAHY</name>
<evidence type="ECO:0000313" key="4">
    <source>
        <dbReference type="Proteomes" id="UP000289738"/>
    </source>
</evidence>
<accession>A0A444Z159</accession>
<dbReference type="SUPFAM" id="SSF56112">
    <property type="entry name" value="Protein kinase-like (PK-like)"/>
    <property type="match status" value="1"/>
</dbReference>
<dbReference type="PANTHER" id="PTHR23257:SF978">
    <property type="entry name" value="PROTEIN KINASE FAMILY PROTEIN"/>
    <property type="match status" value="1"/>
</dbReference>
<dbReference type="Pfam" id="PF07714">
    <property type="entry name" value="PK_Tyr_Ser-Thr"/>
    <property type="match status" value="1"/>
</dbReference>
<dbReference type="Gene3D" id="1.10.510.10">
    <property type="entry name" value="Transferase(Phosphotransferase) domain 1"/>
    <property type="match status" value="1"/>
</dbReference>
<dbReference type="AlphaFoldDB" id="A0A444Z159"/>
<sequence length="200" mass="21837">MIGVKNAQEVGATGSGDERRVGHGATRPATAVETCDQGLLVCPPMEADSPPGLRLTPAMASPRSLMDGEPDPDAELRCLAPRESEAGSKVDLLRLTDDTPRNCLNLIAEGVDRDRAECMVPEVLRNEPSNKKCNVYSFGVILWELSTLQQPWSGMNPMQVMGAVSFQHCCLLALSFQMIWTLLSRILSSNAGRRQYSIYT</sequence>
<dbReference type="GO" id="GO:0005737">
    <property type="term" value="C:cytoplasm"/>
    <property type="evidence" value="ECO:0007669"/>
    <property type="project" value="TreeGrafter"/>
</dbReference>
<evidence type="ECO:0000256" key="1">
    <source>
        <dbReference type="SAM" id="MobiDB-lite"/>
    </source>
</evidence>
<gene>
    <name evidence="3" type="ORF">Ahy_B05g075420</name>
</gene>
<dbReference type="Proteomes" id="UP000289738">
    <property type="component" value="Chromosome B05"/>
</dbReference>
<dbReference type="PANTHER" id="PTHR23257">
    <property type="entry name" value="SERINE-THREONINE PROTEIN KINASE"/>
    <property type="match status" value="1"/>
</dbReference>
<dbReference type="InterPro" id="IPR011009">
    <property type="entry name" value="Kinase-like_dom_sf"/>
</dbReference>
<keyword evidence="4" id="KW-1185">Reference proteome</keyword>
<dbReference type="STRING" id="3818.A0A444Z159"/>
<dbReference type="GO" id="GO:0004672">
    <property type="term" value="F:protein kinase activity"/>
    <property type="evidence" value="ECO:0007669"/>
    <property type="project" value="InterPro"/>
</dbReference>
<protein>
    <recommendedName>
        <fullName evidence="2">Serine-threonine/tyrosine-protein kinase catalytic domain-containing protein</fullName>
    </recommendedName>
</protein>
<reference evidence="3 4" key="1">
    <citation type="submission" date="2019-01" db="EMBL/GenBank/DDBJ databases">
        <title>Sequencing of cultivated peanut Arachis hypogaea provides insights into genome evolution and oil improvement.</title>
        <authorList>
            <person name="Chen X."/>
        </authorList>
    </citation>
    <scope>NUCLEOTIDE SEQUENCE [LARGE SCALE GENOMIC DNA]</scope>
    <source>
        <strain evidence="4">cv. Fuhuasheng</strain>
        <tissue evidence="3">Leaves</tissue>
    </source>
</reference>
<evidence type="ECO:0000259" key="2">
    <source>
        <dbReference type="Pfam" id="PF07714"/>
    </source>
</evidence>
<organism evidence="3 4">
    <name type="scientific">Arachis hypogaea</name>
    <name type="common">Peanut</name>
    <dbReference type="NCBI Taxonomy" id="3818"/>
    <lineage>
        <taxon>Eukaryota</taxon>
        <taxon>Viridiplantae</taxon>
        <taxon>Streptophyta</taxon>
        <taxon>Embryophyta</taxon>
        <taxon>Tracheophyta</taxon>
        <taxon>Spermatophyta</taxon>
        <taxon>Magnoliopsida</taxon>
        <taxon>eudicotyledons</taxon>
        <taxon>Gunneridae</taxon>
        <taxon>Pentapetalae</taxon>
        <taxon>rosids</taxon>
        <taxon>fabids</taxon>
        <taxon>Fabales</taxon>
        <taxon>Fabaceae</taxon>
        <taxon>Papilionoideae</taxon>
        <taxon>50 kb inversion clade</taxon>
        <taxon>dalbergioids sensu lato</taxon>
        <taxon>Dalbergieae</taxon>
        <taxon>Pterocarpus clade</taxon>
        <taxon>Arachis</taxon>
    </lineage>
</organism>
<proteinExistence type="predicted"/>
<feature type="domain" description="Serine-threonine/tyrosine-protein kinase catalytic" evidence="2">
    <location>
        <begin position="117"/>
        <end position="165"/>
    </location>
</feature>
<evidence type="ECO:0000313" key="3">
    <source>
        <dbReference type="EMBL" id="RYR07921.1"/>
    </source>
</evidence>
<dbReference type="EMBL" id="SDMP01000015">
    <property type="protein sequence ID" value="RYR07921.1"/>
    <property type="molecule type" value="Genomic_DNA"/>
</dbReference>
<dbReference type="InterPro" id="IPR001245">
    <property type="entry name" value="Ser-Thr/Tyr_kinase_cat_dom"/>
</dbReference>